<protein>
    <submittedName>
        <fullName evidence="3">Uncharacterized protein</fullName>
    </submittedName>
</protein>
<gene>
    <name evidence="3" type="ORF">A6A05_06000</name>
</gene>
<dbReference type="AlphaFoldDB" id="A0A178N1C1"/>
<dbReference type="Proteomes" id="UP000078543">
    <property type="component" value="Unassembled WGS sequence"/>
</dbReference>
<feature type="chain" id="PRO_5008092464" evidence="2">
    <location>
        <begin position="21"/>
        <end position="63"/>
    </location>
</feature>
<name>A0A178N1C1_9PROT</name>
<keyword evidence="2" id="KW-0732">Signal</keyword>
<dbReference type="STRING" id="1437059.A6A05_06000"/>
<evidence type="ECO:0000256" key="2">
    <source>
        <dbReference type="SAM" id="SignalP"/>
    </source>
</evidence>
<comment type="caution">
    <text evidence="3">The sequence shown here is derived from an EMBL/GenBank/DDBJ whole genome shotgun (WGS) entry which is preliminary data.</text>
</comment>
<evidence type="ECO:0000256" key="1">
    <source>
        <dbReference type="SAM" id="MobiDB-lite"/>
    </source>
</evidence>
<reference evidence="3 4" key="1">
    <citation type="submission" date="2016-04" db="EMBL/GenBank/DDBJ databases">
        <title>Draft genome sequence of freshwater magnetotactic bacteria Magnetospirillum marisnigri SP-1 and Magnetospirillum moscoviense BB-1.</title>
        <authorList>
            <person name="Koziaeva V."/>
            <person name="Dziuba M.V."/>
            <person name="Ivanov T.M."/>
            <person name="Kuznetsov B."/>
            <person name="Grouzdev D.S."/>
        </authorList>
    </citation>
    <scope>NUCLEOTIDE SEQUENCE [LARGE SCALE GENOMIC DNA]</scope>
    <source>
        <strain evidence="3 4">BB-1</strain>
    </source>
</reference>
<proteinExistence type="predicted"/>
<dbReference type="RefSeq" id="WP_068496734.1">
    <property type="nucleotide sequence ID" value="NZ_LWQU01000022.1"/>
</dbReference>
<keyword evidence="4" id="KW-1185">Reference proteome</keyword>
<feature type="signal peptide" evidence="2">
    <location>
        <begin position="1"/>
        <end position="20"/>
    </location>
</feature>
<dbReference type="PROSITE" id="PS51257">
    <property type="entry name" value="PROKAR_LIPOPROTEIN"/>
    <property type="match status" value="1"/>
</dbReference>
<organism evidence="3 4">
    <name type="scientific">Magnetospirillum moscoviense</name>
    <dbReference type="NCBI Taxonomy" id="1437059"/>
    <lineage>
        <taxon>Bacteria</taxon>
        <taxon>Pseudomonadati</taxon>
        <taxon>Pseudomonadota</taxon>
        <taxon>Alphaproteobacteria</taxon>
        <taxon>Rhodospirillales</taxon>
        <taxon>Rhodospirillaceae</taxon>
        <taxon>Magnetospirillum</taxon>
    </lineage>
</organism>
<dbReference type="EMBL" id="LWQU01000022">
    <property type="protein sequence ID" value="OAN65505.1"/>
    <property type="molecule type" value="Genomic_DNA"/>
</dbReference>
<feature type="region of interest" description="Disordered" evidence="1">
    <location>
        <begin position="27"/>
        <end position="63"/>
    </location>
</feature>
<sequence>MNRRTLLAALAGALACAPLAACGRRGSVIPPEGSTYPRHYPNVRFPSEKKTEQPSENEPEDQK</sequence>
<evidence type="ECO:0000313" key="4">
    <source>
        <dbReference type="Proteomes" id="UP000078543"/>
    </source>
</evidence>
<accession>A0A178N1C1</accession>
<evidence type="ECO:0000313" key="3">
    <source>
        <dbReference type="EMBL" id="OAN65505.1"/>
    </source>
</evidence>